<name>A0A0V0STN8_9BILA</name>
<dbReference type="EMBL" id="JYDJ01002810">
    <property type="protein sequence ID" value="KRX30011.1"/>
    <property type="molecule type" value="Genomic_DNA"/>
</dbReference>
<organism evidence="1 2">
    <name type="scientific">Trichinella murrelli</name>
    <dbReference type="NCBI Taxonomy" id="144512"/>
    <lineage>
        <taxon>Eukaryota</taxon>
        <taxon>Metazoa</taxon>
        <taxon>Ecdysozoa</taxon>
        <taxon>Nematoda</taxon>
        <taxon>Enoplea</taxon>
        <taxon>Dorylaimia</taxon>
        <taxon>Trichinellida</taxon>
        <taxon>Trichinellidae</taxon>
        <taxon>Trichinella</taxon>
    </lineage>
</organism>
<keyword evidence="2" id="KW-1185">Reference proteome</keyword>
<protein>
    <submittedName>
        <fullName evidence="1">Uncharacterized protein</fullName>
    </submittedName>
</protein>
<gene>
    <name evidence="1" type="ORF">T05_8024</name>
</gene>
<comment type="caution">
    <text evidence="1">The sequence shown here is derived from an EMBL/GenBank/DDBJ whole genome shotgun (WGS) entry which is preliminary data.</text>
</comment>
<feature type="non-terminal residue" evidence="1">
    <location>
        <position position="1"/>
    </location>
</feature>
<accession>A0A0V0STN8</accession>
<sequence>LIRRLQNNGPIIETQALYQWLMPHFSGVRLTVAVFIRISTTIDTLFIHNSQIHVN</sequence>
<evidence type="ECO:0000313" key="2">
    <source>
        <dbReference type="Proteomes" id="UP000055048"/>
    </source>
</evidence>
<reference evidence="1 2" key="1">
    <citation type="submission" date="2015-01" db="EMBL/GenBank/DDBJ databases">
        <title>Evolution of Trichinella species and genotypes.</title>
        <authorList>
            <person name="Korhonen P.K."/>
            <person name="Edoardo P."/>
            <person name="Giuseppe L.R."/>
            <person name="Gasser R.B."/>
        </authorList>
    </citation>
    <scope>NUCLEOTIDE SEQUENCE [LARGE SCALE GENOMIC DNA]</scope>
    <source>
        <strain evidence="1">ISS417</strain>
    </source>
</reference>
<proteinExistence type="predicted"/>
<dbReference type="Proteomes" id="UP000055048">
    <property type="component" value="Unassembled WGS sequence"/>
</dbReference>
<evidence type="ECO:0000313" key="1">
    <source>
        <dbReference type="EMBL" id="KRX30011.1"/>
    </source>
</evidence>
<feature type="non-terminal residue" evidence="1">
    <location>
        <position position="55"/>
    </location>
</feature>
<dbReference type="AlphaFoldDB" id="A0A0V0STN8"/>